<organism evidence="3 4">
    <name type="scientific">Parnassius mnemosyne</name>
    <name type="common">clouded apollo</name>
    <dbReference type="NCBI Taxonomy" id="213953"/>
    <lineage>
        <taxon>Eukaryota</taxon>
        <taxon>Metazoa</taxon>
        <taxon>Ecdysozoa</taxon>
        <taxon>Arthropoda</taxon>
        <taxon>Hexapoda</taxon>
        <taxon>Insecta</taxon>
        <taxon>Pterygota</taxon>
        <taxon>Neoptera</taxon>
        <taxon>Endopterygota</taxon>
        <taxon>Lepidoptera</taxon>
        <taxon>Glossata</taxon>
        <taxon>Ditrysia</taxon>
        <taxon>Papilionoidea</taxon>
        <taxon>Papilionidae</taxon>
        <taxon>Parnassiinae</taxon>
        <taxon>Parnassini</taxon>
        <taxon>Parnassius</taxon>
        <taxon>Driopa</taxon>
    </lineage>
</organism>
<dbReference type="CDD" id="cd00167">
    <property type="entry name" value="SANT"/>
    <property type="match status" value="1"/>
</dbReference>
<gene>
    <name evidence="3" type="ORF">PARMNEM_LOCUS22389</name>
</gene>
<feature type="domain" description="SANT" evidence="2">
    <location>
        <begin position="14"/>
        <end position="69"/>
    </location>
</feature>
<evidence type="ECO:0000313" key="3">
    <source>
        <dbReference type="EMBL" id="CAK1604116.1"/>
    </source>
</evidence>
<dbReference type="EMBL" id="CAVLGL010000159">
    <property type="protein sequence ID" value="CAK1604116.1"/>
    <property type="molecule type" value="Genomic_DNA"/>
</dbReference>
<reference evidence="3 4" key="1">
    <citation type="submission" date="2023-11" db="EMBL/GenBank/DDBJ databases">
        <authorList>
            <person name="Hedman E."/>
            <person name="Englund M."/>
            <person name="Stromberg M."/>
            <person name="Nyberg Akerstrom W."/>
            <person name="Nylinder S."/>
            <person name="Jareborg N."/>
            <person name="Kallberg Y."/>
            <person name="Kronander E."/>
        </authorList>
    </citation>
    <scope>NUCLEOTIDE SEQUENCE [LARGE SCALE GENOMIC DNA]</scope>
</reference>
<dbReference type="AlphaFoldDB" id="A0AAV1M8W9"/>
<evidence type="ECO:0000313" key="4">
    <source>
        <dbReference type="Proteomes" id="UP001314205"/>
    </source>
</evidence>
<dbReference type="InterPro" id="IPR009057">
    <property type="entry name" value="Homeodomain-like_sf"/>
</dbReference>
<protein>
    <recommendedName>
        <fullName evidence="2">SANT domain-containing protein</fullName>
    </recommendedName>
</protein>
<dbReference type="InterPro" id="IPR017884">
    <property type="entry name" value="SANT_dom"/>
</dbReference>
<name>A0AAV1M8W9_9NEOP</name>
<dbReference type="Gene3D" id="1.10.10.60">
    <property type="entry name" value="Homeodomain-like"/>
    <property type="match status" value="1"/>
</dbReference>
<dbReference type="Proteomes" id="UP001314205">
    <property type="component" value="Unassembled WGS sequence"/>
</dbReference>
<evidence type="ECO:0000256" key="1">
    <source>
        <dbReference type="ARBA" id="ARBA00004123"/>
    </source>
</evidence>
<accession>A0AAV1M8W9</accession>
<comment type="caution">
    <text evidence="3">The sequence shown here is derived from an EMBL/GenBank/DDBJ whole genome shotgun (WGS) entry which is preliminary data.</text>
</comment>
<dbReference type="InterPro" id="IPR001005">
    <property type="entry name" value="SANT/Myb"/>
</dbReference>
<proteinExistence type="predicted"/>
<dbReference type="GO" id="GO:0005634">
    <property type="term" value="C:nucleus"/>
    <property type="evidence" value="ECO:0007669"/>
    <property type="project" value="UniProtKB-SubCell"/>
</dbReference>
<keyword evidence="4" id="KW-1185">Reference proteome</keyword>
<sequence>MDETCTNNNDDLSSGIENWNKDEKFELLQALKLYSCSDVGKLSKHIPTKSPEEINVAIAYYKKKIMEDPILSQQMKKEKKRNGGNLIPLADWAKFLTDSLNFKELHTETATALRIIAEFEDFPSAVCMNNIDFSKIYHTIANALEGKALPKDKGVVSLLEKCLIDTALTSKAFIRQSSCKNIIKSINMSDKAVNSFPRPTDNEELAHIRHLASQRTYNPFNIPEDFLKPSQ</sequence>
<evidence type="ECO:0000259" key="2">
    <source>
        <dbReference type="PROSITE" id="PS51293"/>
    </source>
</evidence>
<dbReference type="SUPFAM" id="SSF46689">
    <property type="entry name" value="Homeodomain-like"/>
    <property type="match status" value="1"/>
</dbReference>
<comment type="subcellular location">
    <subcellularLocation>
        <location evidence="1">Nucleus</location>
    </subcellularLocation>
</comment>
<dbReference type="PROSITE" id="PS51293">
    <property type="entry name" value="SANT"/>
    <property type="match status" value="1"/>
</dbReference>